<keyword evidence="1" id="KW-0645">Protease</keyword>
<dbReference type="CDD" id="cd04701">
    <property type="entry name" value="Asparaginase_2"/>
    <property type="match status" value="1"/>
</dbReference>
<evidence type="ECO:0000256" key="3">
    <source>
        <dbReference type="ARBA" id="ARBA00022813"/>
    </source>
</evidence>
<dbReference type="InterPro" id="IPR000246">
    <property type="entry name" value="Peptidase_T2"/>
</dbReference>
<sequence>MKKFIFPLLVFGTLTFAQKKYVMVIHGGAGTITKANLSPEKEKEYREKLTEALQKGYAEIKNGKSSLDAVSAAIMVMEDSPLFNAGKGAVFTNEGRNELDASIMNGKDQKAGAVAGVTTIKNPILAARTVMDKSEHVMMAGPGAEKFAKEQKLEIVDPKYFWTEKAWNSLQKVKAMETSKKTSLNNKEQYPDYFIVDHKFGTVGAVALDKNGNIAAGTSTGGMTNKKYGRIGDSPIIGAGTYANEQVGISGTGWGEFFIRTVASKTAADRMKYLHKPVTEATQESIDEIGKLGGNGGLIALDKDGNVAMPFNTEGMYRGTVTDKGEVEVYIYK</sequence>
<keyword evidence="3" id="KW-0068">Autocatalytic cleavage</keyword>
<dbReference type="FunFam" id="3.60.20.30:FF:000001">
    <property type="entry name" value="Isoaspartyl peptidase/L-asparaginase"/>
    <property type="match status" value="1"/>
</dbReference>
<feature type="active site" description="Nucleophile" evidence="5">
    <location>
        <position position="202"/>
    </location>
</feature>
<feature type="binding site" evidence="6">
    <location>
        <begin position="252"/>
        <end position="255"/>
    </location>
    <ligand>
        <name>substrate</name>
    </ligand>
</feature>
<dbReference type="PANTHER" id="PTHR10188">
    <property type="entry name" value="L-ASPARAGINASE"/>
    <property type="match status" value="1"/>
</dbReference>
<evidence type="ECO:0000256" key="7">
    <source>
        <dbReference type="PIRSR" id="PIRSR600246-3"/>
    </source>
</evidence>
<evidence type="ECO:0000256" key="1">
    <source>
        <dbReference type="ARBA" id="ARBA00022670"/>
    </source>
</evidence>
<dbReference type="InterPro" id="IPR029055">
    <property type="entry name" value="Ntn_hydrolases_N"/>
</dbReference>
<dbReference type="Pfam" id="PF01112">
    <property type="entry name" value="Asparaginase_2"/>
    <property type="match status" value="1"/>
</dbReference>
<keyword evidence="8" id="KW-0031">Aminopeptidase</keyword>
<dbReference type="GO" id="GO:0004177">
    <property type="term" value="F:aminopeptidase activity"/>
    <property type="evidence" value="ECO:0007669"/>
    <property type="project" value="UniProtKB-KW"/>
</dbReference>
<dbReference type="eggNOG" id="COG1446">
    <property type="taxonomic scope" value="Bacteria"/>
</dbReference>
<dbReference type="KEGG" id="eao:BD94_2847"/>
<keyword evidence="2" id="KW-0378">Hydrolase</keyword>
<dbReference type="EMBL" id="CP007547">
    <property type="protein sequence ID" value="AIL46622.1"/>
    <property type="molecule type" value="Genomic_DNA"/>
</dbReference>
<evidence type="ECO:0000256" key="6">
    <source>
        <dbReference type="PIRSR" id="PIRSR600246-2"/>
    </source>
</evidence>
<dbReference type="RefSeq" id="WP_024565815.1">
    <property type="nucleotide sequence ID" value="NZ_CP007547.1"/>
</dbReference>
<feature type="site" description="Cleavage; by autolysis" evidence="7">
    <location>
        <begin position="201"/>
        <end position="202"/>
    </location>
</feature>
<accession>A0A077EGR6</accession>
<proteinExistence type="predicted"/>
<dbReference type="SUPFAM" id="SSF56235">
    <property type="entry name" value="N-terminal nucleophile aminohydrolases (Ntn hydrolases)"/>
    <property type="match status" value="1"/>
</dbReference>
<evidence type="ECO:0000313" key="9">
    <source>
        <dbReference type="Proteomes" id="UP000028933"/>
    </source>
</evidence>
<dbReference type="Gene3D" id="3.60.20.30">
    <property type="entry name" value="(Glycosyl)asparaginase"/>
    <property type="match status" value="1"/>
</dbReference>
<dbReference type="PANTHER" id="PTHR10188:SF6">
    <property type="entry name" value="N(4)-(BETA-N-ACETYLGLUCOSAMINYL)-L-ASPARAGINASE"/>
    <property type="match status" value="1"/>
</dbReference>
<reference evidence="8" key="1">
    <citation type="journal article" date="2013" name="Lancet">
        <title>First case of E anophelis outbreak in an intensive-care unit.</title>
        <authorList>
            <person name="Teo J."/>
            <person name="Tan S.Y."/>
            <person name="Tay M."/>
            <person name="Ding Y."/>
            <person name="Kjelleberg S."/>
            <person name="Givskov M."/>
            <person name="Lin R.T."/>
            <person name="Yang L."/>
        </authorList>
    </citation>
    <scope>NUCLEOTIDE SEQUENCE [LARGE SCALE GENOMIC DNA]</scope>
    <source>
        <strain evidence="8">NUHP1</strain>
    </source>
</reference>
<dbReference type="AlphaFoldDB" id="A0A077EGR6"/>
<evidence type="ECO:0000256" key="2">
    <source>
        <dbReference type="ARBA" id="ARBA00022801"/>
    </source>
</evidence>
<dbReference type="Proteomes" id="UP000028933">
    <property type="component" value="Chromosome"/>
</dbReference>
<feature type="binding site" evidence="6">
    <location>
        <begin position="230"/>
        <end position="233"/>
    </location>
    <ligand>
        <name>substrate</name>
    </ligand>
</feature>
<evidence type="ECO:0000256" key="4">
    <source>
        <dbReference type="ARBA" id="ARBA00069124"/>
    </source>
</evidence>
<dbReference type="GO" id="GO:0016811">
    <property type="term" value="F:hydrolase activity, acting on carbon-nitrogen (but not peptide) bonds, in linear amides"/>
    <property type="evidence" value="ECO:0007669"/>
    <property type="project" value="UniProtKB-ARBA"/>
</dbReference>
<protein>
    <recommendedName>
        <fullName evidence="4">Isoaspartyl peptidase</fullName>
    </recommendedName>
</protein>
<dbReference type="STRING" id="1338011.BD94_2847"/>
<reference evidence="8" key="2">
    <citation type="journal article" date="2015" name="Genome Biol. Evol.">
        <title>Complete Genome Sequence and Transcriptomic Analysis of the Novel Pathogen Elizabethkingia anophelis in Response to Oxidative Stress.</title>
        <authorList>
            <person name="Li Y."/>
            <person name="Liu Y."/>
            <person name="Chew S.C."/>
            <person name="Tay M."/>
            <person name="Salido M.M."/>
            <person name="Teo J."/>
            <person name="Lauro F.M."/>
            <person name="Givskov M."/>
            <person name="Yang L."/>
        </authorList>
    </citation>
    <scope>NUCLEOTIDE SEQUENCE</scope>
    <source>
        <strain evidence="8">NUHP1</strain>
    </source>
</reference>
<gene>
    <name evidence="8" type="ORF">BD94_2847</name>
</gene>
<dbReference type="GO" id="GO:0006508">
    <property type="term" value="P:proteolysis"/>
    <property type="evidence" value="ECO:0007669"/>
    <property type="project" value="UniProtKB-KW"/>
</dbReference>
<evidence type="ECO:0000256" key="5">
    <source>
        <dbReference type="PIRSR" id="PIRSR600246-1"/>
    </source>
</evidence>
<organism evidence="8 9">
    <name type="scientific">Elizabethkingia anophelis NUHP1</name>
    <dbReference type="NCBI Taxonomy" id="1338011"/>
    <lineage>
        <taxon>Bacteria</taxon>
        <taxon>Pseudomonadati</taxon>
        <taxon>Bacteroidota</taxon>
        <taxon>Flavobacteriia</taxon>
        <taxon>Flavobacteriales</taxon>
        <taxon>Weeksellaceae</taxon>
        <taxon>Elizabethkingia</taxon>
    </lineage>
</organism>
<name>A0A077EGR6_9FLAO</name>
<evidence type="ECO:0000313" key="8">
    <source>
        <dbReference type="EMBL" id="AIL46622.1"/>
    </source>
</evidence>
<dbReference type="HOGENOM" id="CLU_021603_1_0_10"/>